<dbReference type="PANTHER" id="PTHR24055">
    <property type="entry name" value="MITOGEN-ACTIVATED PROTEIN KINASE"/>
    <property type="match status" value="1"/>
</dbReference>
<dbReference type="InterPro" id="IPR008271">
    <property type="entry name" value="Ser/Thr_kinase_AS"/>
</dbReference>
<comment type="similarity">
    <text evidence="13">Belongs to the protein kinase superfamily. Ser/Thr protein kinase family. MAP kinase subfamily.</text>
</comment>
<dbReference type="FunFam" id="1.10.510.10:FF:000624">
    <property type="entry name" value="Mitogen-activated protein kinase"/>
    <property type="match status" value="1"/>
</dbReference>
<evidence type="ECO:0000256" key="4">
    <source>
        <dbReference type="ARBA" id="ARBA00022553"/>
    </source>
</evidence>
<evidence type="ECO:0000256" key="13">
    <source>
        <dbReference type="RuleBase" id="RU361165"/>
    </source>
</evidence>
<keyword evidence="4" id="KW-0597">Phosphoprotein</keyword>
<dbReference type="InterPro" id="IPR017441">
    <property type="entry name" value="Protein_kinase_ATP_BS"/>
</dbReference>
<evidence type="ECO:0000256" key="6">
    <source>
        <dbReference type="ARBA" id="ARBA00022741"/>
    </source>
</evidence>
<keyword evidence="3 12" id="KW-0723">Serine/threonine-protein kinase</keyword>
<dbReference type="Gene3D" id="3.30.200.20">
    <property type="entry name" value="Phosphorylase Kinase, domain 1"/>
    <property type="match status" value="1"/>
</dbReference>
<protein>
    <recommendedName>
        <fullName evidence="2 13">Mitogen-activated protein kinase</fullName>
        <ecNumber evidence="2 13">2.7.11.24</ecNumber>
    </recommendedName>
</protein>
<dbReference type="EC" id="2.7.11.24" evidence="2 13"/>
<dbReference type="Gene3D" id="1.10.510.10">
    <property type="entry name" value="Transferase(Phosphotransferase) domain 1"/>
    <property type="match status" value="2"/>
</dbReference>
<sequence length="305" mass="34199">MAATSTTKESNSSGSTSEGGGAGHHHGSKIKGVSTHGGRYVQYNVYGNLFEVSSKYVPPIRPIGRGAYGIVCAAVNSDTHEEVAIKKIGNAFDNRIDAKRTLREIKLLRHMDHENVIAIRDIIRPPKKDAFNDVYIVYELMDTDLHQIIRSDQKLNDDHCQYFLYQLLRGLKYVHSANVLHRDLKPSNLLLNSNCDLKIGDFGLARTTSETDFMTEGIMTCTKDARLGYCEIPYSCSPDDASLGFLRSNNARRYVRQLPQYKRQNFSARFPSMSPGAVDLLEKMLVFDPNNRITDGHASSFVCSR</sequence>
<keyword evidence="7 13" id="KW-0418">Kinase</keyword>
<keyword evidence="5 13" id="KW-0808">Transferase</keyword>
<evidence type="ECO:0000256" key="3">
    <source>
        <dbReference type="ARBA" id="ARBA00022527"/>
    </source>
</evidence>
<evidence type="ECO:0000256" key="1">
    <source>
        <dbReference type="ARBA" id="ARBA00008832"/>
    </source>
</evidence>
<dbReference type="InterPro" id="IPR050117">
    <property type="entry name" value="MAPK"/>
</dbReference>
<evidence type="ECO:0000256" key="7">
    <source>
        <dbReference type="ARBA" id="ARBA00022777"/>
    </source>
</evidence>
<dbReference type="PROSITE" id="PS00107">
    <property type="entry name" value="PROTEIN_KINASE_ATP"/>
    <property type="match status" value="1"/>
</dbReference>
<evidence type="ECO:0000256" key="9">
    <source>
        <dbReference type="ARBA" id="ARBA00047592"/>
    </source>
</evidence>
<evidence type="ECO:0000313" key="17">
    <source>
        <dbReference type="Proteomes" id="UP001151529"/>
    </source>
</evidence>
<dbReference type="SUPFAM" id="SSF56112">
    <property type="entry name" value="Protein kinase-like (PK-like)"/>
    <property type="match status" value="1"/>
</dbReference>
<gene>
    <name evidence="16" type="ORF">OIU85_029478</name>
</gene>
<organism evidence="16 17">
    <name type="scientific">Salix viminalis</name>
    <name type="common">Common osier</name>
    <name type="synonym">Basket willow</name>
    <dbReference type="NCBI Taxonomy" id="40686"/>
    <lineage>
        <taxon>Eukaryota</taxon>
        <taxon>Viridiplantae</taxon>
        <taxon>Streptophyta</taxon>
        <taxon>Embryophyta</taxon>
        <taxon>Tracheophyta</taxon>
        <taxon>Spermatophyta</taxon>
        <taxon>Magnoliopsida</taxon>
        <taxon>eudicotyledons</taxon>
        <taxon>Gunneridae</taxon>
        <taxon>Pentapetalae</taxon>
        <taxon>rosids</taxon>
        <taxon>fabids</taxon>
        <taxon>Malpighiales</taxon>
        <taxon>Salicaceae</taxon>
        <taxon>Saliceae</taxon>
        <taxon>Salix</taxon>
    </lineage>
</organism>
<keyword evidence="8 11" id="KW-0067">ATP-binding</keyword>
<evidence type="ECO:0000256" key="10">
    <source>
        <dbReference type="ARBA" id="ARBA00048312"/>
    </source>
</evidence>
<dbReference type="AlphaFoldDB" id="A0A9Q0T7P4"/>
<keyword evidence="13" id="KW-0460">Magnesium</keyword>
<dbReference type="PROSITE" id="PS50011">
    <property type="entry name" value="PROTEIN_KINASE_DOM"/>
    <property type="match status" value="1"/>
</dbReference>
<feature type="region of interest" description="Disordered" evidence="14">
    <location>
        <begin position="1"/>
        <end position="33"/>
    </location>
</feature>
<keyword evidence="6 11" id="KW-0547">Nucleotide-binding</keyword>
<accession>A0A9Q0T7P4</accession>
<dbReference type="OrthoDB" id="192887at2759"/>
<dbReference type="FunFam" id="3.30.200.20:FF:000046">
    <property type="entry name" value="Mitogen-activated protein kinase"/>
    <property type="match status" value="1"/>
</dbReference>
<comment type="caution">
    <text evidence="16">The sequence shown here is derived from an EMBL/GenBank/DDBJ whole genome shotgun (WGS) entry which is preliminary data.</text>
</comment>
<feature type="compositionally biased region" description="Low complexity" evidence="14">
    <location>
        <begin position="1"/>
        <end position="16"/>
    </location>
</feature>
<keyword evidence="17" id="KW-1185">Reference proteome</keyword>
<dbReference type="EMBL" id="JAPFFL010000009">
    <property type="protein sequence ID" value="KAJ6703550.1"/>
    <property type="molecule type" value="Genomic_DNA"/>
</dbReference>
<evidence type="ECO:0000256" key="8">
    <source>
        <dbReference type="ARBA" id="ARBA00022840"/>
    </source>
</evidence>
<evidence type="ECO:0000313" key="16">
    <source>
        <dbReference type="EMBL" id="KAJ6703550.1"/>
    </source>
</evidence>
<reference evidence="16" key="2">
    <citation type="journal article" date="2023" name="Int. J. Mol. Sci.">
        <title>De Novo Assembly and Annotation of 11 Diverse Shrub Willow (Salix) Genomes Reveals Novel Gene Organization in Sex-Linked Regions.</title>
        <authorList>
            <person name="Hyden B."/>
            <person name="Feng K."/>
            <person name="Yates T.B."/>
            <person name="Jawdy S."/>
            <person name="Cereghino C."/>
            <person name="Smart L.B."/>
            <person name="Muchero W."/>
        </authorList>
    </citation>
    <scope>NUCLEOTIDE SEQUENCE [LARGE SCALE GENOMIC DNA]</scope>
    <source>
        <tissue evidence="16">Shoot tip</tissue>
    </source>
</reference>
<dbReference type="PROSITE" id="PS01351">
    <property type="entry name" value="MAPK"/>
    <property type="match status" value="1"/>
</dbReference>
<evidence type="ECO:0000259" key="15">
    <source>
        <dbReference type="PROSITE" id="PS50011"/>
    </source>
</evidence>
<evidence type="ECO:0000256" key="14">
    <source>
        <dbReference type="SAM" id="MobiDB-lite"/>
    </source>
</evidence>
<evidence type="ECO:0000256" key="2">
    <source>
        <dbReference type="ARBA" id="ARBA00012411"/>
    </source>
</evidence>
<evidence type="ECO:0000256" key="5">
    <source>
        <dbReference type="ARBA" id="ARBA00022679"/>
    </source>
</evidence>
<dbReference type="InterPro" id="IPR003527">
    <property type="entry name" value="MAP_kinase_CS"/>
</dbReference>
<evidence type="ECO:0000256" key="12">
    <source>
        <dbReference type="RuleBase" id="RU000304"/>
    </source>
</evidence>
<dbReference type="PROSITE" id="PS00108">
    <property type="entry name" value="PROTEIN_KINASE_ST"/>
    <property type="match status" value="1"/>
</dbReference>
<dbReference type="Pfam" id="PF00069">
    <property type="entry name" value="Pkinase"/>
    <property type="match status" value="1"/>
</dbReference>
<name>A0A9Q0T7P4_SALVM</name>
<dbReference type="GO" id="GO:0004707">
    <property type="term" value="F:MAP kinase activity"/>
    <property type="evidence" value="ECO:0007669"/>
    <property type="project" value="UniProtKB-EC"/>
</dbReference>
<comment type="catalytic activity">
    <reaction evidence="10">
        <text>L-seryl-[protein] + ATP = O-phospho-L-seryl-[protein] + ADP + H(+)</text>
        <dbReference type="Rhea" id="RHEA:17989"/>
        <dbReference type="Rhea" id="RHEA-COMP:9863"/>
        <dbReference type="Rhea" id="RHEA-COMP:11604"/>
        <dbReference type="ChEBI" id="CHEBI:15378"/>
        <dbReference type="ChEBI" id="CHEBI:29999"/>
        <dbReference type="ChEBI" id="CHEBI:30616"/>
        <dbReference type="ChEBI" id="CHEBI:83421"/>
        <dbReference type="ChEBI" id="CHEBI:456216"/>
        <dbReference type="EC" id="2.7.11.24"/>
    </reaction>
</comment>
<dbReference type="InterPro" id="IPR000719">
    <property type="entry name" value="Prot_kinase_dom"/>
</dbReference>
<feature type="binding site" evidence="11">
    <location>
        <position position="87"/>
    </location>
    <ligand>
        <name>ATP</name>
        <dbReference type="ChEBI" id="CHEBI:30616"/>
    </ligand>
</feature>
<dbReference type="InterPro" id="IPR011009">
    <property type="entry name" value="Kinase-like_dom_sf"/>
</dbReference>
<proteinExistence type="inferred from homology"/>
<feature type="domain" description="Protein kinase" evidence="15">
    <location>
        <begin position="57"/>
        <end position="302"/>
    </location>
</feature>
<comment type="activity regulation">
    <text evidence="13">Activated by threonine and tyrosine phosphorylation.</text>
</comment>
<dbReference type="SMART" id="SM00220">
    <property type="entry name" value="S_TKc"/>
    <property type="match status" value="1"/>
</dbReference>
<reference evidence="16" key="1">
    <citation type="submission" date="2022-11" db="EMBL/GenBank/DDBJ databases">
        <authorList>
            <person name="Hyden B.L."/>
            <person name="Feng K."/>
            <person name="Yates T."/>
            <person name="Jawdy S."/>
            <person name="Smart L.B."/>
            <person name="Muchero W."/>
        </authorList>
    </citation>
    <scope>NUCLEOTIDE SEQUENCE</scope>
    <source>
        <tissue evidence="16">Shoot tip</tissue>
    </source>
</reference>
<comment type="cofactor">
    <cofactor evidence="13">
        <name>Mg(2+)</name>
        <dbReference type="ChEBI" id="CHEBI:18420"/>
    </cofactor>
</comment>
<dbReference type="GO" id="GO:0005524">
    <property type="term" value="F:ATP binding"/>
    <property type="evidence" value="ECO:0007669"/>
    <property type="project" value="UniProtKB-UniRule"/>
</dbReference>
<comment type="similarity">
    <text evidence="1">Belongs to the protein kinase superfamily. CMGC Ser/Thr protein kinase family. MAP kinase subfamily.</text>
</comment>
<dbReference type="Proteomes" id="UP001151529">
    <property type="component" value="Chromosome 3"/>
</dbReference>
<comment type="catalytic activity">
    <reaction evidence="9 13">
        <text>L-threonyl-[protein] + ATP = O-phospho-L-threonyl-[protein] + ADP + H(+)</text>
        <dbReference type="Rhea" id="RHEA:46608"/>
        <dbReference type="Rhea" id="RHEA-COMP:11060"/>
        <dbReference type="Rhea" id="RHEA-COMP:11605"/>
        <dbReference type="ChEBI" id="CHEBI:15378"/>
        <dbReference type="ChEBI" id="CHEBI:30013"/>
        <dbReference type="ChEBI" id="CHEBI:30616"/>
        <dbReference type="ChEBI" id="CHEBI:61977"/>
        <dbReference type="ChEBI" id="CHEBI:456216"/>
        <dbReference type="EC" id="2.7.11.24"/>
    </reaction>
</comment>
<evidence type="ECO:0000256" key="11">
    <source>
        <dbReference type="PROSITE-ProRule" id="PRU10141"/>
    </source>
</evidence>